<dbReference type="AlphaFoldDB" id="A0A8H9IYQ7"/>
<accession>A0A8H9IYQ7</accession>
<evidence type="ECO:0000313" key="2">
    <source>
        <dbReference type="Proteomes" id="UP000658656"/>
    </source>
</evidence>
<reference evidence="1" key="2">
    <citation type="submission" date="2020-09" db="EMBL/GenBank/DDBJ databases">
        <authorList>
            <person name="Sun Q."/>
            <person name="Zhou Y."/>
        </authorList>
    </citation>
    <scope>NUCLEOTIDE SEQUENCE</scope>
    <source>
        <strain evidence="1">CGMCC 4.7679</strain>
    </source>
</reference>
<protein>
    <recommendedName>
        <fullName evidence="3">DUF4304 domain-containing protein</fullName>
    </recommendedName>
</protein>
<keyword evidence="2" id="KW-1185">Reference proteome</keyword>
<evidence type="ECO:0008006" key="3">
    <source>
        <dbReference type="Google" id="ProtNLM"/>
    </source>
</evidence>
<reference evidence="1" key="1">
    <citation type="journal article" date="2014" name="Int. J. Syst. Evol. Microbiol.">
        <title>Complete genome sequence of Corynebacterium casei LMG S-19264T (=DSM 44701T), isolated from a smear-ripened cheese.</title>
        <authorList>
            <consortium name="US DOE Joint Genome Institute (JGI-PGF)"/>
            <person name="Walter F."/>
            <person name="Albersmeier A."/>
            <person name="Kalinowski J."/>
            <person name="Ruckert C."/>
        </authorList>
    </citation>
    <scope>NUCLEOTIDE SEQUENCE</scope>
    <source>
        <strain evidence="1">CGMCC 4.7679</strain>
    </source>
</reference>
<sequence>MRSSRLTSTVVEVLVASPFGGLMKGYVDPAMKDAGFVRTRSWLWSMASPQGHAVFVEMRPNPLTPKFGFYVEWAPVPVVLMDYFGSGAQPGRSEIGWGLISTHLTPPADLAWEPSGMMPMWGFYPDRVDEYGLRLRDHFQGVAIPRWKRFLDLPTLAEEFYRRTDLEFFLTTRGYGEDFGKVILEVDDGDPQELEKLIDELIAAGGDRDLLEWLRRRLHARSVG</sequence>
<dbReference type="Proteomes" id="UP000658656">
    <property type="component" value="Unassembled WGS sequence"/>
</dbReference>
<proteinExistence type="predicted"/>
<comment type="caution">
    <text evidence="1">The sequence shown here is derived from an EMBL/GenBank/DDBJ whole genome shotgun (WGS) entry which is preliminary data.</text>
</comment>
<dbReference type="EMBL" id="BNAV01000006">
    <property type="protein sequence ID" value="GHF66477.1"/>
    <property type="molecule type" value="Genomic_DNA"/>
</dbReference>
<evidence type="ECO:0000313" key="1">
    <source>
        <dbReference type="EMBL" id="GHF66477.1"/>
    </source>
</evidence>
<gene>
    <name evidence="1" type="ORF">GCM10017566_45340</name>
</gene>
<organism evidence="1 2">
    <name type="scientific">Amycolatopsis bartoniae</name>
    <dbReference type="NCBI Taxonomy" id="941986"/>
    <lineage>
        <taxon>Bacteria</taxon>
        <taxon>Bacillati</taxon>
        <taxon>Actinomycetota</taxon>
        <taxon>Actinomycetes</taxon>
        <taxon>Pseudonocardiales</taxon>
        <taxon>Pseudonocardiaceae</taxon>
        <taxon>Amycolatopsis</taxon>
    </lineage>
</organism>
<name>A0A8H9IYQ7_9PSEU</name>